<feature type="transmembrane region" description="Helical" evidence="2">
    <location>
        <begin position="135"/>
        <end position="154"/>
    </location>
</feature>
<keyword evidence="2" id="KW-0812">Transmembrane</keyword>
<dbReference type="InterPro" id="IPR032816">
    <property type="entry name" value="VTT_dom"/>
</dbReference>
<accession>A0A919XJR0</accession>
<proteinExistence type="inferred from homology"/>
<dbReference type="Proteomes" id="UP000679779">
    <property type="component" value="Unassembled WGS sequence"/>
</dbReference>
<keyword evidence="5" id="KW-1185">Reference proteome</keyword>
<organism evidence="4 5">
    <name type="scientific">Paenibacillus albilobatus</name>
    <dbReference type="NCBI Taxonomy" id="2716884"/>
    <lineage>
        <taxon>Bacteria</taxon>
        <taxon>Bacillati</taxon>
        <taxon>Bacillota</taxon>
        <taxon>Bacilli</taxon>
        <taxon>Bacillales</taxon>
        <taxon>Paenibacillaceae</taxon>
        <taxon>Paenibacillus</taxon>
    </lineage>
</organism>
<dbReference type="PANTHER" id="PTHR42709">
    <property type="entry name" value="ALKALINE PHOSPHATASE LIKE PROTEIN"/>
    <property type="match status" value="1"/>
</dbReference>
<dbReference type="EMBL" id="BORQ01000009">
    <property type="protein sequence ID" value="GIO34202.1"/>
    <property type="molecule type" value="Genomic_DNA"/>
</dbReference>
<evidence type="ECO:0000259" key="3">
    <source>
        <dbReference type="Pfam" id="PF09335"/>
    </source>
</evidence>
<gene>
    <name evidence="4" type="ORF">J2TS6_53430</name>
</gene>
<evidence type="ECO:0000256" key="1">
    <source>
        <dbReference type="ARBA" id="ARBA00010792"/>
    </source>
</evidence>
<dbReference type="Pfam" id="PF09335">
    <property type="entry name" value="VTT_dom"/>
    <property type="match status" value="1"/>
</dbReference>
<sequence length="204" mass="22915">MHFISDIVSQLLQWVESLGYFGIMLGLMIEVIPSEIVLAYGGYLVHTKSIGFVGAVVFGVIGGVIAQLFVYWIGRYGGRPVLEKYGKYIFIHKKHIDAAEAWFNKYGSGVIFTARFIPVVRHAISIPAGISKMNIWRFTILTTLATIPWSILFIYLGSVLGEKWENINQEAKPYVTPILLVALALLIVYFVIKMVKSRSRKGTK</sequence>
<protein>
    <submittedName>
        <fullName evidence="4">Membrane protein</fullName>
    </submittedName>
</protein>
<feature type="domain" description="VTT" evidence="3">
    <location>
        <begin position="32"/>
        <end position="158"/>
    </location>
</feature>
<feature type="transmembrane region" description="Helical" evidence="2">
    <location>
        <begin position="49"/>
        <end position="74"/>
    </location>
</feature>
<evidence type="ECO:0000313" key="5">
    <source>
        <dbReference type="Proteomes" id="UP000679779"/>
    </source>
</evidence>
<comment type="similarity">
    <text evidence="1">Belongs to the DedA family.</text>
</comment>
<evidence type="ECO:0000256" key="2">
    <source>
        <dbReference type="SAM" id="Phobius"/>
    </source>
</evidence>
<reference evidence="4" key="1">
    <citation type="submission" date="2021-03" db="EMBL/GenBank/DDBJ databases">
        <title>Antimicrobial resistance genes in bacteria isolated from Japanese honey, and their potential for conferring macrolide and lincosamide resistance in the American foulbrood pathogen Paenibacillus larvae.</title>
        <authorList>
            <person name="Okamoto M."/>
            <person name="Kumagai M."/>
            <person name="Kanamori H."/>
            <person name="Takamatsu D."/>
        </authorList>
    </citation>
    <scope>NUCLEOTIDE SEQUENCE</scope>
    <source>
        <strain evidence="4">J2TS6</strain>
    </source>
</reference>
<name>A0A919XJR0_9BACL</name>
<comment type="caution">
    <text evidence="4">The sequence shown here is derived from an EMBL/GenBank/DDBJ whole genome shotgun (WGS) entry which is preliminary data.</text>
</comment>
<dbReference type="PANTHER" id="PTHR42709:SF8">
    <property type="entry name" value="UNDECAPRENYL PHOSPHATE TRANSPORTER A"/>
    <property type="match status" value="1"/>
</dbReference>
<dbReference type="GO" id="GO:0005886">
    <property type="term" value="C:plasma membrane"/>
    <property type="evidence" value="ECO:0007669"/>
    <property type="project" value="TreeGrafter"/>
</dbReference>
<evidence type="ECO:0000313" key="4">
    <source>
        <dbReference type="EMBL" id="GIO34202.1"/>
    </source>
</evidence>
<keyword evidence="2" id="KW-1133">Transmembrane helix</keyword>
<feature type="transmembrane region" description="Helical" evidence="2">
    <location>
        <begin position="20"/>
        <end position="43"/>
    </location>
</feature>
<dbReference type="AlphaFoldDB" id="A0A919XJR0"/>
<dbReference type="RefSeq" id="WP_160044492.1">
    <property type="nucleotide sequence ID" value="NZ_BORQ01000009.1"/>
</dbReference>
<keyword evidence="2" id="KW-0472">Membrane</keyword>
<dbReference type="InterPro" id="IPR051311">
    <property type="entry name" value="DedA_domain"/>
</dbReference>
<feature type="transmembrane region" description="Helical" evidence="2">
    <location>
        <begin position="174"/>
        <end position="192"/>
    </location>
</feature>